<accession>A0A1G5RXW2</accession>
<sequence length="269" mass="31035">MKTCFATVIYKQAKDFFDPLVDSLKIQTDKDFDFLVINDNYSKSELDELNFPDNTILVDCQSQHLSIVQTRIEMLKQAKARAYDLIVLGDADDTISANRIEAYKKAAEIDKTSVFFYNKFVTDTGENVFKNLPKSVTDIKQISQQNFLGLSNTGIRLDAISEEFLDSLKECTSPVFDWYLFTRILMDVGTGSQVEDAATIYRIYEDNVAGCSRDLNKEIDVKTRHYSILSQRYEYFKKMANMLQAINNDSLKLSINHQGYWWSDIQMEE</sequence>
<dbReference type="RefSeq" id="WP_090162339.1">
    <property type="nucleotide sequence ID" value="NZ_FMWK01000006.1"/>
</dbReference>
<evidence type="ECO:0000313" key="2">
    <source>
        <dbReference type="Proteomes" id="UP000199428"/>
    </source>
</evidence>
<dbReference type="InterPro" id="IPR029044">
    <property type="entry name" value="Nucleotide-diphossugar_trans"/>
</dbReference>
<proteinExistence type="predicted"/>
<reference evidence="1 2" key="1">
    <citation type="submission" date="2016-10" db="EMBL/GenBank/DDBJ databases">
        <authorList>
            <person name="de Groot N.N."/>
        </authorList>
    </citation>
    <scope>NUCLEOTIDE SEQUENCE [LARGE SCALE GENOMIC DNA]</scope>
    <source>
        <strain evidence="1 2">DSM 10317</strain>
    </source>
</reference>
<evidence type="ECO:0000313" key="1">
    <source>
        <dbReference type="EMBL" id="SCZ78698.1"/>
    </source>
</evidence>
<dbReference type="EMBL" id="FMWK01000006">
    <property type="protein sequence ID" value="SCZ78698.1"/>
    <property type="molecule type" value="Genomic_DNA"/>
</dbReference>
<evidence type="ECO:0008006" key="3">
    <source>
        <dbReference type="Google" id="ProtNLM"/>
    </source>
</evidence>
<dbReference type="AlphaFoldDB" id="A0A1G5RXW2"/>
<organism evidence="1 2">
    <name type="scientific">Pseudobutyrivibrio xylanivorans</name>
    <dbReference type="NCBI Taxonomy" id="185007"/>
    <lineage>
        <taxon>Bacteria</taxon>
        <taxon>Bacillati</taxon>
        <taxon>Bacillota</taxon>
        <taxon>Clostridia</taxon>
        <taxon>Lachnospirales</taxon>
        <taxon>Lachnospiraceae</taxon>
        <taxon>Pseudobutyrivibrio</taxon>
    </lineage>
</organism>
<dbReference type="SUPFAM" id="SSF53448">
    <property type="entry name" value="Nucleotide-diphospho-sugar transferases"/>
    <property type="match status" value="1"/>
</dbReference>
<protein>
    <recommendedName>
        <fullName evidence="3">Glycosyltransferase</fullName>
    </recommendedName>
</protein>
<dbReference type="CDD" id="cd00761">
    <property type="entry name" value="Glyco_tranf_GTA_type"/>
    <property type="match status" value="1"/>
</dbReference>
<gene>
    <name evidence="1" type="ORF">SAMN02910350_01402</name>
</gene>
<dbReference type="Proteomes" id="UP000199428">
    <property type="component" value="Unassembled WGS sequence"/>
</dbReference>
<dbReference type="Gene3D" id="3.90.550.10">
    <property type="entry name" value="Spore Coat Polysaccharide Biosynthesis Protein SpsA, Chain A"/>
    <property type="match status" value="1"/>
</dbReference>
<name>A0A1G5RXW2_PSEXY</name>